<proteinExistence type="predicted"/>
<reference evidence="1 2" key="1">
    <citation type="submission" date="2020-06" db="EMBL/GenBank/DDBJ databases">
        <authorList>
            <person name="Fast K.M."/>
            <person name="Johnson K."/>
            <person name="Mayfield K.N."/>
            <person name="Stephens L.A."/>
            <person name="Reid T.H."/>
            <person name="Ryan E.D."/>
            <person name="Keener T.W."/>
            <person name="Sandel M.W."/>
            <person name="Garlena R.A."/>
            <person name="Russell D.A."/>
            <person name="Pope W.H."/>
            <person name="Jacobs-Sera D."/>
            <person name="Hatfull G.F."/>
        </authorList>
    </citation>
    <scope>NUCLEOTIDE SEQUENCE [LARGE SCALE GENOMIC DNA]</scope>
</reference>
<dbReference type="EMBL" id="MT553337">
    <property type="protein sequence ID" value="QKO02462.1"/>
    <property type="molecule type" value="Genomic_DNA"/>
</dbReference>
<name>A0A6N0A4P3_9CAUD</name>
<evidence type="ECO:0000313" key="1">
    <source>
        <dbReference type="EMBL" id="QKO02462.1"/>
    </source>
</evidence>
<evidence type="ECO:0000313" key="2">
    <source>
        <dbReference type="Proteomes" id="UP000509248"/>
    </source>
</evidence>
<sequence length="81" mass="9196">MADESVVLLRDISKTIREHLDRKSRYNDLSGSADKALKSLLTRIGVWELSRWGQCCCDNERVVQPCGPCRCDDHDKCADLT</sequence>
<dbReference type="Proteomes" id="UP000509248">
    <property type="component" value="Segment"/>
</dbReference>
<gene>
    <name evidence="1" type="primary">66</name>
    <name evidence="1" type="ORF">SEA_DROOGSARMY_66</name>
</gene>
<dbReference type="RefSeq" id="YP_010062020.1">
    <property type="nucleotide sequence ID" value="NC_054789.1"/>
</dbReference>
<dbReference type="KEGG" id="vg:64871653"/>
<protein>
    <submittedName>
        <fullName evidence="1">Uncharacterized protein</fullName>
    </submittedName>
</protein>
<dbReference type="GeneID" id="64871653"/>
<accession>A0A6N0A4P3</accession>
<organism evidence="1 2">
    <name type="scientific">Mycobacterium phage DroogsArmy</name>
    <dbReference type="NCBI Taxonomy" id="2744011"/>
    <lineage>
        <taxon>Viruses</taxon>
        <taxon>Duplodnaviria</taxon>
        <taxon>Heunggongvirae</taxon>
        <taxon>Uroviricota</taxon>
        <taxon>Caudoviricetes</taxon>
        <taxon>Timshelvirus</taxon>
        <taxon>Timshelvirus droogsarmy</taxon>
    </lineage>
</organism>
<keyword evidence="2" id="KW-1185">Reference proteome</keyword>